<dbReference type="EMBL" id="AAGKHU010000034">
    <property type="protein sequence ID" value="EBP0011625.1"/>
    <property type="molecule type" value="Genomic_DNA"/>
</dbReference>
<organism evidence="1">
    <name type="scientific">Salmonella enterica</name>
    <name type="common">Salmonella choleraesuis</name>
    <dbReference type="NCBI Taxonomy" id="28901"/>
    <lineage>
        <taxon>Bacteria</taxon>
        <taxon>Pseudomonadati</taxon>
        <taxon>Pseudomonadota</taxon>
        <taxon>Gammaproteobacteria</taxon>
        <taxon>Enterobacterales</taxon>
        <taxon>Enterobacteriaceae</taxon>
        <taxon>Salmonella</taxon>
    </lineage>
</organism>
<reference evidence="1" key="1">
    <citation type="submission" date="2018-07" db="EMBL/GenBank/DDBJ databases">
        <authorList>
            <consortium name="GenomeTrakr network: Whole genome sequencing for foodborne pathogen traceback"/>
        </authorList>
    </citation>
    <scope>NUCLEOTIDE SEQUENCE</scope>
    <source>
        <strain evidence="1">CFSAN018538</strain>
    </source>
</reference>
<protein>
    <submittedName>
        <fullName evidence="1">Uncharacterized protein</fullName>
    </submittedName>
</protein>
<name>A0A5U2F3X2_SALER</name>
<comment type="caution">
    <text evidence="1">The sequence shown here is derived from an EMBL/GenBank/DDBJ whole genome shotgun (WGS) entry which is preliminary data.</text>
</comment>
<evidence type="ECO:0000313" key="1">
    <source>
        <dbReference type="EMBL" id="EBP0011625.1"/>
    </source>
</evidence>
<accession>A0A5U2F3X2</accession>
<sequence>MLAKYINMALLDSEPSATCQSETERDELSEVVKITSTWTFPDGVVIQCIREDELFQESVNQCPECWINWTVIESAGFPVLPRQKNFFNFCQQRFWLRKNIEIYHDT</sequence>
<proteinExistence type="predicted"/>
<dbReference type="AlphaFoldDB" id="A0A5U2F3X2"/>
<gene>
    <name evidence="1" type="ORF">HX37_12420</name>
</gene>